<keyword evidence="3" id="KW-1185">Reference proteome</keyword>
<dbReference type="AlphaFoldDB" id="A0A9W7CMI3"/>
<reference evidence="2" key="1">
    <citation type="submission" date="2023-04" db="EMBL/GenBank/DDBJ databases">
        <title>Phytophthora lilii NBRC 32176.</title>
        <authorList>
            <person name="Ichikawa N."/>
            <person name="Sato H."/>
            <person name="Tonouchi N."/>
        </authorList>
    </citation>
    <scope>NUCLEOTIDE SEQUENCE</scope>
    <source>
        <strain evidence="2">NBRC 32176</strain>
    </source>
</reference>
<evidence type="ECO:0000313" key="2">
    <source>
        <dbReference type="EMBL" id="GMF35937.1"/>
    </source>
</evidence>
<evidence type="ECO:0000256" key="1">
    <source>
        <dbReference type="SAM" id="MobiDB-lite"/>
    </source>
</evidence>
<evidence type="ECO:0000313" key="3">
    <source>
        <dbReference type="Proteomes" id="UP001165083"/>
    </source>
</evidence>
<feature type="region of interest" description="Disordered" evidence="1">
    <location>
        <begin position="1"/>
        <end position="20"/>
    </location>
</feature>
<protein>
    <submittedName>
        <fullName evidence="2">Unnamed protein product</fullName>
    </submittedName>
</protein>
<name>A0A9W7CMI3_9STRA</name>
<dbReference type="OrthoDB" id="10558591at2759"/>
<dbReference type="Proteomes" id="UP001165083">
    <property type="component" value="Unassembled WGS sequence"/>
</dbReference>
<proteinExistence type="predicted"/>
<accession>A0A9W7CMI3</accession>
<feature type="region of interest" description="Disordered" evidence="1">
    <location>
        <begin position="34"/>
        <end position="59"/>
    </location>
</feature>
<gene>
    <name evidence="2" type="ORF">Plil01_001523700</name>
</gene>
<sequence length="119" mass="13489">MDNMQSSKDKKQANRRRMRVVQLQRSVDRKLQQLRAFPKHAPPPAAPARKGPKPPSEWKLKGAARPAALLAKIAAGELDECGNEFPKPVETFDLFEKTRQEGKLAEHKDTKEYIRCVQG</sequence>
<organism evidence="2 3">
    <name type="scientific">Phytophthora lilii</name>
    <dbReference type="NCBI Taxonomy" id="2077276"/>
    <lineage>
        <taxon>Eukaryota</taxon>
        <taxon>Sar</taxon>
        <taxon>Stramenopiles</taxon>
        <taxon>Oomycota</taxon>
        <taxon>Peronosporomycetes</taxon>
        <taxon>Peronosporales</taxon>
        <taxon>Peronosporaceae</taxon>
        <taxon>Phytophthora</taxon>
    </lineage>
</organism>
<dbReference type="EMBL" id="BSXW01001336">
    <property type="protein sequence ID" value="GMF35937.1"/>
    <property type="molecule type" value="Genomic_DNA"/>
</dbReference>
<comment type="caution">
    <text evidence="2">The sequence shown here is derived from an EMBL/GenBank/DDBJ whole genome shotgun (WGS) entry which is preliminary data.</text>
</comment>